<evidence type="ECO:0000313" key="1">
    <source>
        <dbReference type="EMBL" id="MDN4593183.1"/>
    </source>
</evidence>
<protein>
    <submittedName>
        <fullName evidence="1">Uncharacterized protein</fullName>
    </submittedName>
</protein>
<gene>
    <name evidence="1" type="ORF">NWF35_04585</name>
</gene>
<name>A0ABT8IK76_9BACL</name>
<keyword evidence="2" id="KW-1185">Reference proteome</keyword>
<evidence type="ECO:0000313" key="2">
    <source>
        <dbReference type="Proteomes" id="UP001174196"/>
    </source>
</evidence>
<reference evidence="1" key="1">
    <citation type="submission" date="2022-08" db="EMBL/GenBank/DDBJ databases">
        <title>Polycladomyces zharkentsis sp. nov., a novel thermophilic CMC and starch-degrading bacterium isolated from a geothermal spring in Kazakhstan.</title>
        <authorList>
            <person name="Mashzhan A."/>
            <person name="Kistaubaeva A."/>
            <person name="Javier-Lopez R."/>
            <person name="Birkeland N.-K."/>
        </authorList>
    </citation>
    <scope>NUCLEOTIDE SEQUENCE</scope>
    <source>
        <strain evidence="1">KSR 13</strain>
    </source>
</reference>
<dbReference type="RefSeq" id="WP_301237897.1">
    <property type="nucleotide sequence ID" value="NZ_JANRHH010000020.1"/>
</dbReference>
<accession>A0ABT8IK76</accession>
<comment type="caution">
    <text evidence="1">The sequence shown here is derived from an EMBL/GenBank/DDBJ whole genome shotgun (WGS) entry which is preliminary data.</text>
</comment>
<sequence length="73" mass="8474">MNGKKVSFDRNLLSAAMRHFQTLNHPAVIIRHDMFRREEGITSKIFQRLMDVEVSVKVIFDTCTVISLAIEMH</sequence>
<dbReference type="EMBL" id="JANRHH010000020">
    <property type="protein sequence ID" value="MDN4593183.1"/>
    <property type="molecule type" value="Genomic_DNA"/>
</dbReference>
<organism evidence="1 2">
    <name type="scientific">Polycladomyces subterraneus</name>
    <dbReference type="NCBI Taxonomy" id="1016997"/>
    <lineage>
        <taxon>Bacteria</taxon>
        <taxon>Bacillati</taxon>
        <taxon>Bacillota</taxon>
        <taxon>Bacilli</taxon>
        <taxon>Bacillales</taxon>
        <taxon>Thermoactinomycetaceae</taxon>
        <taxon>Polycladomyces</taxon>
    </lineage>
</organism>
<proteinExistence type="predicted"/>
<dbReference type="Proteomes" id="UP001174196">
    <property type="component" value="Unassembled WGS sequence"/>
</dbReference>